<feature type="domain" description="SWIM-type" evidence="17">
    <location>
        <begin position="505"/>
        <end position="543"/>
    </location>
</feature>
<dbReference type="PROSITE" id="PS50011">
    <property type="entry name" value="PROTEIN_KINASE_DOM"/>
    <property type="match status" value="1"/>
</dbReference>
<dbReference type="InterPro" id="IPR004330">
    <property type="entry name" value="FAR1_DNA_bnd_dom"/>
</dbReference>
<evidence type="ECO:0000256" key="13">
    <source>
        <dbReference type="ARBA" id="ARBA00051693"/>
    </source>
</evidence>
<keyword evidence="8" id="KW-0067">ATP-binding</keyword>
<dbReference type="GO" id="GO:0004708">
    <property type="term" value="F:MAP kinase kinase activity"/>
    <property type="evidence" value="ECO:0007669"/>
    <property type="project" value="UniProtKB-EC"/>
</dbReference>
<dbReference type="FunFam" id="1.10.510.10:FF:000432">
    <property type="entry name" value="mitogen-activated protein kinase kinase 3"/>
    <property type="match status" value="1"/>
</dbReference>
<dbReference type="Pfam" id="PF10551">
    <property type="entry name" value="MULE"/>
    <property type="match status" value="1"/>
</dbReference>
<dbReference type="InterPro" id="IPR000719">
    <property type="entry name" value="Prot_kinase_dom"/>
</dbReference>
<dbReference type="EMBL" id="OIVN01002653">
    <property type="protein sequence ID" value="SPD05365.1"/>
    <property type="molecule type" value="Genomic_DNA"/>
</dbReference>
<feature type="region of interest" description="Disordered" evidence="15">
    <location>
        <begin position="684"/>
        <end position="713"/>
    </location>
</feature>
<comment type="catalytic activity">
    <reaction evidence="12">
        <text>L-threonyl-[protein] + ATP = O-phospho-L-threonyl-[protein] + ADP + H(+)</text>
        <dbReference type="Rhea" id="RHEA:46608"/>
        <dbReference type="Rhea" id="RHEA-COMP:11060"/>
        <dbReference type="Rhea" id="RHEA-COMP:11605"/>
        <dbReference type="ChEBI" id="CHEBI:15378"/>
        <dbReference type="ChEBI" id="CHEBI:30013"/>
        <dbReference type="ChEBI" id="CHEBI:30616"/>
        <dbReference type="ChEBI" id="CHEBI:61977"/>
        <dbReference type="ChEBI" id="CHEBI:456216"/>
        <dbReference type="EC" id="2.7.12.2"/>
    </reaction>
</comment>
<keyword evidence="2" id="KW-0808">Transferase</keyword>
<sequence>MDTSVYAEADTSGNTTYNAVSVNPTDERMTTHYTKEDISKITFDTEKKWEEWYKQYSLLMGFGVRREDVRMNRNGEVTMRKWVCSKEGFRRTTANEEQGTQRQQRSITRCGCRAFLRVNLDKRSNTWVVKDIELTHNHEMIDTHQTFLIRSHCSLAEGKKAQVQSLFQTGIKQTQIYEQLAHQARGYTYGYRQTQRGDDDAESALCFLQGKSSVEPNFFYSVKTDADGRLECLFWSDSTSRLDYACFGDVVAFESMYETNKYNLPCMILVGVNHHHQTIVFGCGLLNVETEETYTWLLQTFHEGMNDKSPISVVTNGDKAMRNAIKEVFPNAHHKLCSWHLARNAKSHIQDNAALHAFNKCMFDIQTREQFQENWNSMIENFGLQEEVWLRKMYTKRAMWAEAYLRGHFLAGLRSTQRCEGMDSYLKSSLQERLSLVEFMQQYHKALDGLRHAEAYADYITQHMDPPPPGNTPLPDIETHAKSFRGWFNLKFGHILWKRTKDPTLRWDVVFDPNNVAIACSCLEFETVGLPCEHAFHIMKVERLKEIPKNLISLRWTRFAKSNIRSAYHSLCDPNNITRDPNNITEVVRYGALSSRCNKLCYFASRSDEAYRQFSDGLDKLTQQMDGLHTSDIDKNHQGIAGSSGRPQILKDPLVVQAKGGQNADKGNQIKKRKFGQCNEGHTKFRGFSRNDGDDGIQSSHDRAKRGNQTPQQLEKRQQLLTEIWTLCEVPCYQGLIEFHGACCIPDSGQISIALEYMDVGSLADILRLHKRIPEPVLSSMFQKLLHGLSYLHGVRHLVHRYIKPANLLVNLKGEPKITDFGISAGLENSMAMCATFVGTVTYISPERNQNESYSYLADIWSLGLALFECGTGEFPYSANEGPVNLMLQKDADARPTAEQVSSVIAELASAATAEEKGLVFEEAMEDRLCAYSRAVAHFPTTVKEFKWRNSWFYSFSEKATVQGKPDPCPLHTA</sequence>
<reference evidence="18" key="1">
    <citation type="submission" date="2018-02" db="EMBL/GenBank/DDBJ databases">
        <authorList>
            <person name="Cohen D.B."/>
            <person name="Kent A.D."/>
        </authorList>
    </citation>
    <scope>NUCLEOTIDE SEQUENCE</scope>
</reference>
<evidence type="ECO:0000256" key="2">
    <source>
        <dbReference type="ARBA" id="ARBA00022679"/>
    </source>
</evidence>
<evidence type="ECO:0000256" key="5">
    <source>
        <dbReference type="ARBA" id="ARBA00022771"/>
    </source>
</evidence>
<evidence type="ECO:0000256" key="7">
    <source>
        <dbReference type="ARBA" id="ARBA00022833"/>
    </source>
</evidence>
<dbReference type="InterPro" id="IPR006564">
    <property type="entry name" value="Znf_PMZ"/>
</dbReference>
<evidence type="ECO:0000256" key="3">
    <source>
        <dbReference type="ARBA" id="ARBA00022723"/>
    </source>
</evidence>
<dbReference type="SUPFAM" id="SSF56112">
    <property type="entry name" value="Protein kinase-like (PK-like)"/>
    <property type="match status" value="1"/>
</dbReference>
<dbReference type="PANTHER" id="PTHR47718">
    <property type="entry name" value="OS01G0519700 PROTEIN"/>
    <property type="match status" value="1"/>
</dbReference>
<dbReference type="AlphaFoldDB" id="A0A2N9H0G7"/>
<evidence type="ECO:0000256" key="10">
    <source>
        <dbReference type="ARBA" id="ARBA00038999"/>
    </source>
</evidence>
<dbReference type="GO" id="GO:0008270">
    <property type="term" value="F:zinc ion binding"/>
    <property type="evidence" value="ECO:0007669"/>
    <property type="project" value="UniProtKB-KW"/>
</dbReference>
<name>A0A2N9H0G7_FAGSY</name>
<evidence type="ECO:0000256" key="11">
    <source>
        <dbReference type="ARBA" id="ARBA00049014"/>
    </source>
</evidence>
<comment type="catalytic activity">
    <reaction evidence="13">
        <text>L-tyrosyl-[protein] + ATP = O-phospho-L-tyrosyl-[protein] + ADP + H(+)</text>
        <dbReference type="Rhea" id="RHEA:10596"/>
        <dbReference type="Rhea" id="RHEA-COMP:10136"/>
        <dbReference type="Rhea" id="RHEA-COMP:20101"/>
        <dbReference type="ChEBI" id="CHEBI:15378"/>
        <dbReference type="ChEBI" id="CHEBI:30616"/>
        <dbReference type="ChEBI" id="CHEBI:46858"/>
        <dbReference type="ChEBI" id="CHEBI:61978"/>
        <dbReference type="ChEBI" id="CHEBI:456216"/>
        <dbReference type="EC" id="2.7.12.2"/>
    </reaction>
</comment>
<keyword evidence="1" id="KW-0723">Serine/threonine-protein kinase</keyword>
<dbReference type="GO" id="GO:0004674">
    <property type="term" value="F:protein serine/threonine kinase activity"/>
    <property type="evidence" value="ECO:0007669"/>
    <property type="project" value="UniProtKB-KW"/>
</dbReference>
<evidence type="ECO:0000256" key="12">
    <source>
        <dbReference type="ARBA" id="ARBA00049299"/>
    </source>
</evidence>
<dbReference type="Pfam" id="PF00069">
    <property type="entry name" value="Pkinase"/>
    <property type="match status" value="1"/>
</dbReference>
<keyword evidence="7" id="KW-0862">Zinc</keyword>
<dbReference type="InterPro" id="IPR011009">
    <property type="entry name" value="Kinase-like_dom_sf"/>
</dbReference>
<dbReference type="InterPro" id="IPR007527">
    <property type="entry name" value="Znf_SWIM"/>
</dbReference>
<dbReference type="GO" id="GO:0005524">
    <property type="term" value="F:ATP binding"/>
    <property type="evidence" value="ECO:0007669"/>
    <property type="project" value="UniProtKB-KW"/>
</dbReference>
<evidence type="ECO:0000256" key="1">
    <source>
        <dbReference type="ARBA" id="ARBA00022527"/>
    </source>
</evidence>
<evidence type="ECO:0000256" key="4">
    <source>
        <dbReference type="ARBA" id="ARBA00022741"/>
    </source>
</evidence>
<dbReference type="EC" id="2.7.12.2" evidence="10"/>
<evidence type="ECO:0000313" key="18">
    <source>
        <dbReference type="EMBL" id="SPD05365.1"/>
    </source>
</evidence>
<evidence type="ECO:0000256" key="14">
    <source>
        <dbReference type="PROSITE-ProRule" id="PRU00325"/>
    </source>
</evidence>
<keyword evidence="4" id="KW-0547">Nucleotide-binding</keyword>
<evidence type="ECO:0000256" key="9">
    <source>
        <dbReference type="ARBA" id="ARBA00038035"/>
    </source>
</evidence>
<protein>
    <recommendedName>
        <fullName evidence="10">mitogen-activated protein kinase kinase</fullName>
        <ecNumber evidence="10">2.7.12.2</ecNumber>
    </recommendedName>
</protein>
<dbReference type="Pfam" id="PF03101">
    <property type="entry name" value="FAR1"/>
    <property type="match status" value="1"/>
</dbReference>
<evidence type="ECO:0000256" key="6">
    <source>
        <dbReference type="ARBA" id="ARBA00022777"/>
    </source>
</evidence>
<dbReference type="SMART" id="SM00575">
    <property type="entry name" value="ZnF_PMZ"/>
    <property type="match status" value="1"/>
</dbReference>
<dbReference type="PANTHER" id="PTHR47718:SF15">
    <property type="entry name" value="PROTEIN FAR1-RELATED SEQUENCE 5-LIKE"/>
    <property type="match status" value="1"/>
</dbReference>
<organism evidence="18">
    <name type="scientific">Fagus sylvatica</name>
    <name type="common">Beechnut</name>
    <dbReference type="NCBI Taxonomy" id="28930"/>
    <lineage>
        <taxon>Eukaryota</taxon>
        <taxon>Viridiplantae</taxon>
        <taxon>Streptophyta</taxon>
        <taxon>Embryophyta</taxon>
        <taxon>Tracheophyta</taxon>
        <taxon>Spermatophyta</taxon>
        <taxon>Magnoliopsida</taxon>
        <taxon>eudicotyledons</taxon>
        <taxon>Gunneridae</taxon>
        <taxon>Pentapetalae</taxon>
        <taxon>rosids</taxon>
        <taxon>fabids</taxon>
        <taxon>Fagales</taxon>
        <taxon>Fagaceae</taxon>
        <taxon>Fagus</taxon>
    </lineage>
</organism>
<evidence type="ECO:0000259" key="16">
    <source>
        <dbReference type="PROSITE" id="PS50011"/>
    </source>
</evidence>
<keyword evidence="3" id="KW-0479">Metal-binding</keyword>
<keyword evidence="5 14" id="KW-0863">Zinc-finger</keyword>
<accession>A0A2N9H0G7</accession>
<dbReference type="InterPro" id="IPR018289">
    <property type="entry name" value="MULE_transposase_dom"/>
</dbReference>
<evidence type="ECO:0000256" key="8">
    <source>
        <dbReference type="ARBA" id="ARBA00022840"/>
    </source>
</evidence>
<dbReference type="Gene3D" id="1.10.510.10">
    <property type="entry name" value="Transferase(Phosphotransferase) domain 1"/>
    <property type="match status" value="1"/>
</dbReference>
<keyword evidence="6" id="KW-0418">Kinase</keyword>
<proteinExistence type="inferred from homology"/>
<gene>
    <name evidence="18" type="ORF">FSB_LOCUS33247</name>
</gene>
<feature type="domain" description="Protein kinase" evidence="16">
    <location>
        <begin position="664"/>
        <end position="930"/>
    </location>
</feature>
<dbReference type="PROSITE" id="PS50966">
    <property type="entry name" value="ZF_SWIM"/>
    <property type="match status" value="1"/>
</dbReference>
<comment type="similarity">
    <text evidence="9">Belongs to the protein kinase superfamily. STE Ser/Thr protein kinase family. MAP kinase kinase subfamily.</text>
</comment>
<evidence type="ECO:0000259" key="17">
    <source>
        <dbReference type="PROSITE" id="PS50966"/>
    </source>
</evidence>
<comment type="catalytic activity">
    <reaction evidence="11">
        <text>L-seryl-[protein] + ATP = O-phospho-L-seryl-[protein] + ADP + H(+)</text>
        <dbReference type="Rhea" id="RHEA:17989"/>
        <dbReference type="Rhea" id="RHEA-COMP:9863"/>
        <dbReference type="Rhea" id="RHEA-COMP:11604"/>
        <dbReference type="ChEBI" id="CHEBI:15378"/>
        <dbReference type="ChEBI" id="CHEBI:29999"/>
        <dbReference type="ChEBI" id="CHEBI:30616"/>
        <dbReference type="ChEBI" id="CHEBI:83421"/>
        <dbReference type="ChEBI" id="CHEBI:456216"/>
        <dbReference type="EC" id="2.7.12.2"/>
    </reaction>
</comment>
<evidence type="ECO:0000256" key="15">
    <source>
        <dbReference type="SAM" id="MobiDB-lite"/>
    </source>
</evidence>